<gene>
    <name evidence="13" type="primary">TRM61</name>
    <name evidence="13" type="ORF">CcaverHIS019_0106650</name>
</gene>
<dbReference type="SUPFAM" id="SSF53335">
    <property type="entry name" value="S-adenosyl-L-methionine-dependent methyltransferases"/>
    <property type="match status" value="1"/>
</dbReference>
<dbReference type="EC" id="2.1.1.220" evidence="2 9"/>
<protein>
    <recommendedName>
        <fullName evidence="3 9">tRNA (adenine(58)-N(1))-methyltransferase catalytic subunit TRM61</fullName>
        <ecNumber evidence="2 9">2.1.1.220</ecNumber>
    </recommendedName>
</protein>
<evidence type="ECO:0000256" key="3">
    <source>
        <dbReference type="ARBA" id="ARBA00015963"/>
    </source>
</evidence>
<proteinExistence type="inferred from homology"/>
<dbReference type="PROSITE" id="PS51620">
    <property type="entry name" value="SAM_TRM61"/>
    <property type="match status" value="1"/>
</dbReference>
<feature type="region of interest" description="Disordered" evidence="11">
    <location>
        <begin position="317"/>
        <end position="358"/>
    </location>
</feature>
<dbReference type="CDD" id="cd02440">
    <property type="entry name" value="AdoMet_MTases"/>
    <property type="match status" value="1"/>
</dbReference>
<evidence type="ECO:0000256" key="5">
    <source>
        <dbReference type="ARBA" id="ARBA00022679"/>
    </source>
</evidence>
<feature type="region of interest" description="Disordered" evidence="11">
    <location>
        <begin position="247"/>
        <end position="277"/>
    </location>
</feature>
<feature type="domain" description="tRNA (adenine(58)-N(1))-methyltransferase catalytic subunit TRM61 C-terminal" evidence="12">
    <location>
        <begin position="66"/>
        <end position="388"/>
    </location>
</feature>
<comment type="function">
    <text evidence="9">Catalytic subunit of tRNA (adenine-N(1)-)-methyltransferase, which catalyzes the formation of N(1)-methyladenine at position 58 (m1A58) in initiator methionyl-tRNA.</text>
</comment>
<dbReference type="InterPro" id="IPR029063">
    <property type="entry name" value="SAM-dependent_MTases_sf"/>
</dbReference>
<dbReference type="AlphaFoldDB" id="A0AA48I851"/>
<keyword evidence="5 9" id="KW-0808">Transferase</keyword>
<dbReference type="EMBL" id="AP028212">
    <property type="protein sequence ID" value="BEI87947.1"/>
    <property type="molecule type" value="Genomic_DNA"/>
</dbReference>
<feature type="binding site" evidence="10">
    <location>
        <position position="137"/>
    </location>
    <ligand>
        <name>S-adenosyl-L-methionine</name>
        <dbReference type="ChEBI" id="CHEBI:59789"/>
    </ligand>
</feature>
<feature type="binding site" evidence="10">
    <location>
        <position position="182"/>
    </location>
    <ligand>
        <name>S-adenosyl-L-methionine</name>
        <dbReference type="ChEBI" id="CHEBI:59789"/>
    </ligand>
</feature>
<dbReference type="PANTHER" id="PTHR12133">
    <property type="entry name" value="TRNA (ADENINE(58)-N(1))-METHYLTRANSFERASE"/>
    <property type="match status" value="1"/>
</dbReference>
<keyword evidence="8 9" id="KW-0539">Nucleus</keyword>
<comment type="catalytic activity">
    <reaction evidence="9">
        <text>adenosine(58) in tRNA + S-adenosyl-L-methionine = N(1)-methyladenosine(58) in tRNA + S-adenosyl-L-homocysteine + H(+)</text>
        <dbReference type="Rhea" id="RHEA:43152"/>
        <dbReference type="Rhea" id="RHEA-COMP:10365"/>
        <dbReference type="Rhea" id="RHEA-COMP:10366"/>
        <dbReference type="ChEBI" id="CHEBI:15378"/>
        <dbReference type="ChEBI" id="CHEBI:57856"/>
        <dbReference type="ChEBI" id="CHEBI:59789"/>
        <dbReference type="ChEBI" id="CHEBI:74411"/>
        <dbReference type="ChEBI" id="CHEBI:74491"/>
        <dbReference type="EC" id="2.1.1.220"/>
    </reaction>
</comment>
<reference evidence="13" key="1">
    <citation type="journal article" date="2023" name="BMC Genomics">
        <title>Chromosome-level genome assemblies of Cutaneotrichosporon spp. (Trichosporonales, Basidiomycota) reveal imbalanced evolution between nucleotide sequences and chromosome synteny.</title>
        <authorList>
            <person name="Kobayashi Y."/>
            <person name="Kayamori A."/>
            <person name="Aoki K."/>
            <person name="Shiwa Y."/>
            <person name="Matsutani M."/>
            <person name="Fujita N."/>
            <person name="Sugita T."/>
            <person name="Iwasaki W."/>
            <person name="Tanaka N."/>
            <person name="Takashima M."/>
        </authorList>
    </citation>
    <scope>NUCLEOTIDE SEQUENCE</scope>
    <source>
        <strain evidence="13">HIS019</strain>
    </source>
</reference>
<evidence type="ECO:0000256" key="2">
    <source>
        <dbReference type="ARBA" id="ARBA00012796"/>
    </source>
</evidence>
<dbReference type="GO" id="GO:0031515">
    <property type="term" value="C:tRNA (m1A) methyltransferase complex"/>
    <property type="evidence" value="ECO:0007669"/>
    <property type="project" value="UniProtKB-UniRule"/>
</dbReference>
<evidence type="ECO:0000256" key="7">
    <source>
        <dbReference type="ARBA" id="ARBA00022694"/>
    </source>
</evidence>
<evidence type="ECO:0000256" key="9">
    <source>
        <dbReference type="PIRNR" id="PIRNR017269"/>
    </source>
</evidence>
<organism evidence="13 14">
    <name type="scientific">Cutaneotrichosporon cavernicola</name>
    <dbReference type="NCBI Taxonomy" id="279322"/>
    <lineage>
        <taxon>Eukaryota</taxon>
        <taxon>Fungi</taxon>
        <taxon>Dikarya</taxon>
        <taxon>Basidiomycota</taxon>
        <taxon>Agaricomycotina</taxon>
        <taxon>Tremellomycetes</taxon>
        <taxon>Trichosporonales</taxon>
        <taxon>Trichosporonaceae</taxon>
        <taxon>Cutaneotrichosporon</taxon>
    </lineage>
</organism>
<dbReference type="PIRSF" id="PIRSF017269">
    <property type="entry name" value="GCD14"/>
    <property type="match status" value="1"/>
</dbReference>
<dbReference type="InterPro" id="IPR049470">
    <property type="entry name" value="TRM61_C"/>
</dbReference>
<comment type="similarity">
    <text evidence="9">Belongs to the class I-like SAM-binding methyltransferase superfamily. TRM61 family.</text>
</comment>
<dbReference type="Gene3D" id="3.40.50.150">
    <property type="entry name" value="Vaccinia Virus protein VP39"/>
    <property type="match status" value="1"/>
</dbReference>
<evidence type="ECO:0000256" key="4">
    <source>
        <dbReference type="ARBA" id="ARBA00022603"/>
    </source>
</evidence>
<feature type="compositionally biased region" description="Basic and acidic residues" evidence="11">
    <location>
        <begin position="318"/>
        <end position="351"/>
    </location>
</feature>
<keyword evidence="4 9" id="KW-0489">Methyltransferase</keyword>
<keyword evidence="6 9" id="KW-0949">S-adenosyl-L-methionine</keyword>
<dbReference type="Proteomes" id="UP001233271">
    <property type="component" value="Chromosome 1"/>
</dbReference>
<evidence type="ECO:0000256" key="6">
    <source>
        <dbReference type="ARBA" id="ARBA00022691"/>
    </source>
</evidence>
<evidence type="ECO:0000313" key="13">
    <source>
        <dbReference type="EMBL" id="BEI87947.1"/>
    </source>
</evidence>
<dbReference type="RefSeq" id="XP_060453213.1">
    <property type="nucleotide sequence ID" value="XM_060602844.1"/>
</dbReference>
<keyword evidence="14" id="KW-1185">Reference proteome</keyword>
<dbReference type="GeneID" id="85491818"/>
<dbReference type="GO" id="GO:0160107">
    <property type="term" value="F:tRNA (adenine(58)-N1)-methyltransferase activity"/>
    <property type="evidence" value="ECO:0007669"/>
    <property type="project" value="UniProtKB-EC"/>
</dbReference>
<feature type="compositionally biased region" description="Basic and acidic residues" evidence="11">
    <location>
        <begin position="268"/>
        <end position="277"/>
    </location>
</feature>
<sequence length="423" mass="46952">MDPMFHSREAIQEGDIVIIFMSRDNMTAITVTKGQTFHNKFGKYVHDEMIGIKFGSKMHSPPPQSGYIHLLRPTPELWTLSLPHRTQILYMTDIAYIAMRLGVRVGGKVIEAGTGSGSMTHSLSRTVGQRGKVHSFEYHKSRFEKAGEEFVEHGMKNIELQHRNVCKDGFGDVRDAEAIFLDLPAPWEAIPHAPEVLNPNVITRICCFSPCLEQVLKTVTALRAEGFSDISTQEVLTRTYDLMMPPPPGSHHLKSVSSITQRLRSHEKRKEERRVIQMRNAREKVRLAKEAAEAEEAAAASEAAAGEGMMVDGDAVETSEKRKHPDPEVPEPEAKKSRPDDPEFAPEKTAEDDPEALYDEPKIAWSSMVLTKPSQEMRGHTSYLTFATLYPASIRTQISAQVDTTALPTRAATPAAAAAAVAE</sequence>
<evidence type="ECO:0000256" key="1">
    <source>
        <dbReference type="ARBA" id="ARBA00004123"/>
    </source>
</evidence>
<evidence type="ECO:0000313" key="14">
    <source>
        <dbReference type="Proteomes" id="UP001233271"/>
    </source>
</evidence>
<dbReference type="PANTHER" id="PTHR12133:SF2">
    <property type="entry name" value="TRNA (ADENINE(58)-N(1))-METHYLTRANSFERASE CATALYTIC SUBUNIT TRMT61A"/>
    <property type="match status" value="1"/>
</dbReference>
<dbReference type="Gene3D" id="3.10.330.20">
    <property type="match status" value="1"/>
</dbReference>
<dbReference type="Pfam" id="PF08704">
    <property type="entry name" value="GCD14"/>
    <property type="match status" value="1"/>
</dbReference>
<evidence type="ECO:0000256" key="11">
    <source>
        <dbReference type="SAM" id="MobiDB-lite"/>
    </source>
</evidence>
<dbReference type="GO" id="GO:0005634">
    <property type="term" value="C:nucleus"/>
    <property type="evidence" value="ECO:0007669"/>
    <property type="project" value="UniProtKB-SubCell"/>
</dbReference>
<keyword evidence="7 9" id="KW-0819">tRNA processing</keyword>
<name>A0AA48I851_9TREE</name>
<dbReference type="InterPro" id="IPR014816">
    <property type="entry name" value="tRNA_MeTrfase_Gcd14"/>
</dbReference>
<evidence type="ECO:0000259" key="12">
    <source>
        <dbReference type="Pfam" id="PF08704"/>
    </source>
</evidence>
<dbReference type="FunFam" id="3.40.50.150:FF:000247">
    <property type="entry name" value="tRNA (adenine(58)-N(1))-methyltransferase catalytic subunit TRM61"/>
    <property type="match status" value="1"/>
</dbReference>
<evidence type="ECO:0000256" key="8">
    <source>
        <dbReference type="ARBA" id="ARBA00023242"/>
    </source>
</evidence>
<dbReference type="KEGG" id="ccac:CcaHIS019_0106650"/>
<accession>A0AA48I851</accession>
<evidence type="ECO:0000256" key="10">
    <source>
        <dbReference type="PIRSR" id="PIRSR017269-1"/>
    </source>
</evidence>
<dbReference type="GO" id="GO:0030488">
    <property type="term" value="P:tRNA methylation"/>
    <property type="evidence" value="ECO:0007669"/>
    <property type="project" value="InterPro"/>
</dbReference>
<comment type="subcellular location">
    <subcellularLocation>
        <location evidence="1 9">Nucleus</location>
    </subcellularLocation>
</comment>